<evidence type="ECO:0000259" key="1">
    <source>
        <dbReference type="PROSITE" id="PS51721"/>
    </source>
</evidence>
<feature type="domain" description="CP-type G" evidence="1">
    <location>
        <begin position="57"/>
        <end position="225"/>
    </location>
</feature>
<name>A0A2P8HFP2_9BACI</name>
<dbReference type="PANTHER" id="PTHR46434">
    <property type="entry name" value="GENETIC INTERACTOR OF PROHIBITINS 3, MITOCHONDRIAL"/>
    <property type="match status" value="1"/>
</dbReference>
<accession>A0A2P8HFP2</accession>
<proteinExistence type="predicted"/>
<dbReference type="Proteomes" id="UP000242310">
    <property type="component" value="Unassembled WGS sequence"/>
</dbReference>
<dbReference type="Pfam" id="PF21516">
    <property type="entry name" value="YqeH-like_C"/>
    <property type="match status" value="1"/>
</dbReference>
<dbReference type="NCBIfam" id="TIGR03597">
    <property type="entry name" value="GTPase_YqeH"/>
    <property type="match status" value="1"/>
</dbReference>
<evidence type="ECO:0000313" key="3">
    <source>
        <dbReference type="Proteomes" id="UP000242310"/>
    </source>
</evidence>
<gene>
    <name evidence="2" type="ORF">B0H94_10763</name>
</gene>
<evidence type="ECO:0000313" key="2">
    <source>
        <dbReference type="EMBL" id="PSL45058.1"/>
    </source>
</evidence>
<keyword evidence="3" id="KW-1185">Reference proteome</keyword>
<dbReference type="InterPro" id="IPR027417">
    <property type="entry name" value="P-loop_NTPase"/>
</dbReference>
<dbReference type="GO" id="GO:0005525">
    <property type="term" value="F:GTP binding"/>
    <property type="evidence" value="ECO:0007669"/>
    <property type="project" value="InterPro"/>
</dbReference>
<dbReference type="InterPro" id="IPR050896">
    <property type="entry name" value="Mito_lipid_metab_GTPase"/>
</dbReference>
<dbReference type="InterPro" id="IPR019988">
    <property type="entry name" value="GTP-bd_ribosome_bgen_YqeH"/>
</dbReference>
<dbReference type="RefSeq" id="WP_106588709.1">
    <property type="nucleotide sequence ID" value="NZ_PYAV01000007.1"/>
</dbReference>
<dbReference type="AlphaFoldDB" id="A0A2P8HFP2"/>
<dbReference type="Gene3D" id="3.40.50.300">
    <property type="entry name" value="P-loop containing nucleotide triphosphate hydrolases"/>
    <property type="match status" value="1"/>
</dbReference>
<dbReference type="OrthoDB" id="9773841at2"/>
<dbReference type="InterPro" id="IPR048422">
    <property type="entry name" value="NOA1/YqeH-like_C"/>
</dbReference>
<sequence length="369" mass="40941">MTSETLTCHGCGIELQSEDAEKPGYVPKAALSREEVICQRCFRLRHYNEVPDVPLSDEDFVAIANQVTKADAFIVKIVDIFDFEGSWIDMLTRSSDGQDVMIVGNKADVLPKSVNQNKVMLWMRSEAEKRGLQPKDVRLMSASKGHDVEKVARAIDQHRKDRDVYVVGCTNVGKSTFINTLLKQLTGEGDDALTTSRFPGTTLGMIGVELDDGSMLYDTPGIINPEQMAHFVGPKELEQIMPDKEMKPSIYQLNPGQTLFFGGVARLDFVEGSPSSFVCYTANDLHIHRTKTENADDLYERHRGQMLAPPGVESLETFPPLKVHEWEIREEKTDIVIPGLGWITVVNAGVKVKLHLPDGAGATLRSAII</sequence>
<protein>
    <recommendedName>
        <fullName evidence="1">CP-type G domain-containing protein</fullName>
    </recommendedName>
</protein>
<comment type="caution">
    <text evidence="2">The sequence shown here is derived from an EMBL/GenBank/DDBJ whole genome shotgun (WGS) entry which is preliminary data.</text>
</comment>
<organism evidence="2 3">
    <name type="scientific">Salsuginibacillus halophilus</name>
    <dbReference type="NCBI Taxonomy" id="517424"/>
    <lineage>
        <taxon>Bacteria</taxon>
        <taxon>Bacillati</taxon>
        <taxon>Bacillota</taxon>
        <taxon>Bacilli</taxon>
        <taxon>Bacillales</taxon>
        <taxon>Bacillaceae</taxon>
        <taxon>Salsuginibacillus</taxon>
    </lineage>
</organism>
<reference evidence="2 3" key="1">
    <citation type="submission" date="2018-03" db="EMBL/GenBank/DDBJ databases">
        <title>Genomic Encyclopedia of Type Strains, Phase III (KMG-III): the genomes of soil and plant-associated and newly described type strains.</title>
        <authorList>
            <person name="Whitman W."/>
        </authorList>
    </citation>
    <scope>NUCLEOTIDE SEQUENCE [LARGE SCALE GENOMIC DNA]</scope>
    <source>
        <strain evidence="2 3">CGMCC 1.07653</strain>
    </source>
</reference>
<dbReference type="CDD" id="cd01855">
    <property type="entry name" value="YqeH"/>
    <property type="match status" value="1"/>
</dbReference>
<dbReference type="InterPro" id="IPR030378">
    <property type="entry name" value="G_CP_dom"/>
</dbReference>
<dbReference type="EMBL" id="PYAV01000007">
    <property type="protein sequence ID" value="PSL45058.1"/>
    <property type="molecule type" value="Genomic_DNA"/>
</dbReference>
<dbReference type="SUPFAM" id="SSF52540">
    <property type="entry name" value="P-loop containing nucleoside triphosphate hydrolases"/>
    <property type="match status" value="1"/>
</dbReference>
<dbReference type="PANTHER" id="PTHR46434:SF1">
    <property type="entry name" value="GENETIC INTERACTOR OF PROHIBITINS 3, MITOCHONDRIAL"/>
    <property type="match status" value="1"/>
</dbReference>
<dbReference type="Pfam" id="PF01926">
    <property type="entry name" value="MMR_HSR1"/>
    <property type="match status" value="1"/>
</dbReference>
<dbReference type="PROSITE" id="PS51721">
    <property type="entry name" value="G_CP"/>
    <property type="match status" value="1"/>
</dbReference>
<dbReference type="InterPro" id="IPR006073">
    <property type="entry name" value="GTP-bd"/>
</dbReference>